<proteinExistence type="predicted"/>
<dbReference type="GO" id="GO:0015035">
    <property type="term" value="F:protein-disulfide reductase activity"/>
    <property type="evidence" value="ECO:0007669"/>
    <property type="project" value="InterPro"/>
</dbReference>
<accession>A0A917KG43</accession>
<organism evidence="1 2">
    <name type="scientific">Alicyclobacillus cellulosilyticus</name>
    <dbReference type="NCBI Taxonomy" id="1003997"/>
    <lineage>
        <taxon>Bacteria</taxon>
        <taxon>Bacillati</taxon>
        <taxon>Bacillota</taxon>
        <taxon>Bacilli</taxon>
        <taxon>Bacillales</taxon>
        <taxon>Alicyclobacillaceae</taxon>
        <taxon>Alicyclobacillus</taxon>
    </lineage>
</organism>
<evidence type="ECO:0008006" key="3">
    <source>
        <dbReference type="Google" id="ProtNLM"/>
    </source>
</evidence>
<evidence type="ECO:0000313" key="1">
    <source>
        <dbReference type="EMBL" id="GGJ13005.1"/>
    </source>
</evidence>
<dbReference type="AlphaFoldDB" id="A0A917KG43"/>
<comment type="caution">
    <text evidence="1">The sequence shown here is derived from an EMBL/GenBank/DDBJ whole genome shotgun (WGS) entry which is preliminary data.</text>
</comment>
<keyword evidence="2" id="KW-1185">Reference proteome</keyword>
<name>A0A917KG43_9BACL</name>
<protein>
    <recommendedName>
        <fullName evidence="3">DCC family thiol-disulfide oxidoreductase YuxK</fullName>
    </recommendedName>
</protein>
<reference evidence="1" key="1">
    <citation type="journal article" date="2014" name="Int. J. Syst. Evol. Microbiol.">
        <title>Complete genome sequence of Corynebacterium casei LMG S-19264T (=DSM 44701T), isolated from a smear-ripened cheese.</title>
        <authorList>
            <consortium name="US DOE Joint Genome Institute (JGI-PGF)"/>
            <person name="Walter F."/>
            <person name="Albersmeier A."/>
            <person name="Kalinowski J."/>
            <person name="Ruckert C."/>
        </authorList>
    </citation>
    <scope>NUCLEOTIDE SEQUENCE</scope>
    <source>
        <strain evidence="1">JCM 18487</strain>
    </source>
</reference>
<dbReference type="Proteomes" id="UP000637695">
    <property type="component" value="Unassembled WGS sequence"/>
</dbReference>
<evidence type="ECO:0000313" key="2">
    <source>
        <dbReference type="Proteomes" id="UP000637695"/>
    </source>
</evidence>
<dbReference type="EMBL" id="BMOY01000049">
    <property type="protein sequence ID" value="GGJ13005.1"/>
    <property type="molecule type" value="Genomic_DNA"/>
</dbReference>
<dbReference type="RefSeq" id="WP_188883243.1">
    <property type="nucleotide sequence ID" value="NZ_BMOY01000049.1"/>
</dbReference>
<dbReference type="Pfam" id="PF04134">
    <property type="entry name" value="DCC1-like"/>
    <property type="match status" value="1"/>
</dbReference>
<sequence>MRGPSAPEAERKLTPFTVFVDTDCALCRLCANWLRRCDTRHIIRFVSARDGQNVARCGLDPWLALEEIHIQSATGEVRTGVDGLVWLFAHLPVLRRLVWLYHIPGVPWLARRLYRRIARRRLMNITVP</sequence>
<dbReference type="InterPro" id="IPR007263">
    <property type="entry name" value="DCC1-like"/>
</dbReference>
<gene>
    <name evidence="1" type="ORF">GCM10010885_22880</name>
</gene>
<reference evidence="1" key="2">
    <citation type="submission" date="2020-09" db="EMBL/GenBank/DDBJ databases">
        <authorList>
            <person name="Sun Q."/>
            <person name="Ohkuma M."/>
        </authorList>
    </citation>
    <scope>NUCLEOTIDE SEQUENCE</scope>
    <source>
        <strain evidence="1">JCM 18487</strain>
    </source>
</reference>